<keyword evidence="2" id="KW-0479">Metal-binding</keyword>
<reference evidence="6 7" key="1">
    <citation type="submission" date="2024-07" db="EMBL/GenBank/DDBJ databases">
        <title>Section-level genome sequencing and comparative genomics of Aspergillus sections Usti and Cavernicolus.</title>
        <authorList>
            <consortium name="Lawrence Berkeley National Laboratory"/>
            <person name="Nybo J.L."/>
            <person name="Vesth T.C."/>
            <person name="Theobald S."/>
            <person name="Frisvad J.C."/>
            <person name="Larsen T.O."/>
            <person name="Kjaerboelling I."/>
            <person name="Rothschild-Mancinelli K."/>
            <person name="Lyhne E.K."/>
            <person name="Kogle M.E."/>
            <person name="Barry K."/>
            <person name="Clum A."/>
            <person name="Na H."/>
            <person name="Ledsgaard L."/>
            <person name="Lin J."/>
            <person name="Lipzen A."/>
            <person name="Kuo A."/>
            <person name="Riley R."/>
            <person name="Mondo S."/>
            <person name="Labutti K."/>
            <person name="Haridas S."/>
            <person name="Pangalinan J."/>
            <person name="Salamov A.A."/>
            <person name="Simmons B.A."/>
            <person name="Magnuson J.K."/>
            <person name="Chen J."/>
            <person name="Drula E."/>
            <person name="Henrissat B."/>
            <person name="Wiebenga A."/>
            <person name="Lubbers R.J."/>
            <person name="Gomes A.C."/>
            <person name="Macurrencykelacurrency M.R."/>
            <person name="Stajich J."/>
            <person name="Grigoriev I.V."/>
            <person name="Mortensen U.H."/>
            <person name="De Vries R.P."/>
            <person name="Baker S.E."/>
            <person name="Andersen M.R."/>
        </authorList>
    </citation>
    <scope>NUCLEOTIDE SEQUENCE [LARGE SCALE GENOMIC DNA]</scope>
    <source>
        <strain evidence="6 7">CBS 449.75</strain>
    </source>
</reference>
<dbReference type="InterPro" id="IPR050241">
    <property type="entry name" value="NAD-cap_RNA_hydrolase_NudC"/>
</dbReference>
<evidence type="ECO:0000313" key="7">
    <source>
        <dbReference type="Proteomes" id="UP001610432"/>
    </source>
</evidence>
<name>A0ABR4LXA5_9EURO</name>
<dbReference type="SUPFAM" id="SSF55811">
    <property type="entry name" value="Nudix"/>
    <property type="match status" value="1"/>
</dbReference>
<evidence type="ECO:0000256" key="2">
    <source>
        <dbReference type="ARBA" id="ARBA00022723"/>
    </source>
</evidence>
<evidence type="ECO:0000256" key="4">
    <source>
        <dbReference type="ARBA" id="ARBA00022842"/>
    </source>
</evidence>
<evidence type="ECO:0000259" key="5">
    <source>
        <dbReference type="PROSITE" id="PS51462"/>
    </source>
</evidence>
<protein>
    <submittedName>
        <fullName evidence="6">NUDIX hydrolase domain-like protein</fullName>
    </submittedName>
</protein>
<comment type="caution">
    <text evidence="6">The sequence shown here is derived from an EMBL/GenBank/DDBJ whole genome shotgun (WGS) entry which is preliminary data.</text>
</comment>
<evidence type="ECO:0000256" key="3">
    <source>
        <dbReference type="ARBA" id="ARBA00022801"/>
    </source>
</evidence>
<dbReference type="PROSITE" id="PS51462">
    <property type="entry name" value="NUDIX"/>
    <property type="match status" value="1"/>
</dbReference>
<dbReference type="PANTHER" id="PTHR42904:SF1">
    <property type="entry name" value="NUCLEOSIDE DIPHOSPHATE-LINKED MOIETY X MOTIF 17"/>
    <property type="match status" value="1"/>
</dbReference>
<dbReference type="RefSeq" id="XP_070888147.1">
    <property type="nucleotide sequence ID" value="XM_071032521.1"/>
</dbReference>
<feature type="domain" description="Nudix hydrolase" evidence="5">
    <location>
        <begin position="30"/>
        <end position="221"/>
    </location>
</feature>
<gene>
    <name evidence="6" type="ORF">BJX67DRAFT_379207</name>
</gene>
<comment type="cofactor">
    <cofactor evidence="1">
        <name>Mg(2+)</name>
        <dbReference type="ChEBI" id="CHEBI:18420"/>
    </cofactor>
</comment>
<keyword evidence="4" id="KW-0460">Magnesium</keyword>
<proteinExistence type="predicted"/>
<dbReference type="PANTHER" id="PTHR42904">
    <property type="entry name" value="NUDIX HYDROLASE, NUDC SUBFAMILY"/>
    <property type="match status" value="1"/>
</dbReference>
<dbReference type="GeneID" id="98147593"/>
<dbReference type="Pfam" id="PF00293">
    <property type="entry name" value="NUDIX"/>
    <property type="match status" value="1"/>
</dbReference>
<keyword evidence="7" id="KW-1185">Reference proteome</keyword>
<dbReference type="Gene3D" id="3.90.79.10">
    <property type="entry name" value="Nucleoside Triphosphate Pyrophosphohydrolase"/>
    <property type="match status" value="1"/>
</dbReference>
<dbReference type="InterPro" id="IPR015797">
    <property type="entry name" value="NUDIX_hydrolase-like_dom_sf"/>
</dbReference>
<dbReference type="CDD" id="cd02883">
    <property type="entry name" value="NUDIX_Hydrolase"/>
    <property type="match status" value="1"/>
</dbReference>
<dbReference type="Proteomes" id="UP001610432">
    <property type="component" value="Unassembled WGS sequence"/>
</dbReference>
<dbReference type="InterPro" id="IPR000086">
    <property type="entry name" value="NUDIX_hydrolase_dom"/>
</dbReference>
<organism evidence="6 7">
    <name type="scientific">Aspergillus lucknowensis</name>
    <dbReference type="NCBI Taxonomy" id="176173"/>
    <lineage>
        <taxon>Eukaryota</taxon>
        <taxon>Fungi</taxon>
        <taxon>Dikarya</taxon>
        <taxon>Ascomycota</taxon>
        <taxon>Pezizomycotina</taxon>
        <taxon>Eurotiomycetes</taxon>
        <taxon>Eurotiomycetidae</taxon>
        <taxon>Eurotiales</taxon>
        <taxon>Aspergillaceae</taxon>
        <taxon>Aspergillus</taxon>
        <taxon>Aspergillus subgen. Nidulantes</taxon>
    </lineage>
</organism>
<evidence type="ECO:0000313" key="6">
    <source>
        <dbReference type="EMBL" id="KAL2869168.1"/>
    </source>
</evidence>
<keyword evidence="3" id="KW-0378">Hydrolase</keyword>
<dbReference type="EMBL" id="JBFXLQ010000010">
    <property type="protein sequence ID" value="KAL2869168.1"/>
    <property type="molecule type" value="Genomic_DNA"/>
</dbReference>
<accession>A0ABR4LXA5</accession>
<sequence length="237" mass="26738">MTLKFNYTVAPHLEEFNAPFPTFRAARPKYTHFVGGGLIFSRTATSSKENNESNEVKQGEAALRVLLLQRAFHDAYGGRWEGPGGSCEEDDETLLYGVAREVFEECGLRVSRFLELVGTDEWVKLRPDRVITVAKYTFLVEVEEAKPAIASNDLDKEKEDGLPADKTADGGLERGLSRRWEDMVKLDPEEHQDFDWVTEEEIRAGAGDKSGNFKSFGDQEKTILEGFRILKERVAVE</sequence>
<evidence type="ECO:0000256" key="1">
    <source>
        <dbReference type="ARBA" id="ARBA00001946"/>
    </source>
</evidence>